<protein>
    <recommendedName>
        <fullName evidence="5">Histidine kinase</fullName>
    </recommendedName>
</protein>
<sequence>MFPGPAMAAGEYQERGADMGTSAGVGLSLHKNPAEAGKEAALQAMERGGMAKPDFVFVFATVGYDQKLLIGSIRDASAGAPLSGCSGEGIITAGAAAETNFGVCVLAIASDELRFANACVQGLDAGYARAGEELAEEVRPLLEADTVACFLFADGLLFDFDPFRDAFERTLGRDRKLPLFGGLAANNLSTRKTYQYHNDRVISEGICCVVMSGNARLAWGVNHGCVPVGTRRTITRCQGNIIYEIDGIPALKALKEYIENGSASDWNRVTLNLCLGFKTPEHLRQEYGEYIIRYMMDKNDAEGWVSIQSDVTQGSALWIMRRDKELMREGLQAISEHIREQLGTSRPKLVMQFECMGRGRVVYREQEKIELLKSLQDDLGAGLPWIGFYSYAEIGPVSGYNCIHNFTSVLLAVY</sequence>
<dbReference type="SMART" id="SM01204">
    <property type="entry name" value="FIST_C"/>
    <property type="match status" value="1"/>
</dbReference>
<dbReference type="AlphaFoldDB" id="A0A7R7FTM4"/>
<proteinExistence type="predicted"/>
<evidence type="ECO:0000313" key="4">
    <source>
        <dbReference type="Proteomes" id="UP000515472"/>
    </source>
</evidence>
<accession>A0A7R7FTM4</accession>
<evidence type="ECO:0000313" key="3">
    <source>
        <dbReference type="EMBL" id="BCO11644.1"/>
    </source>
</evidence>
<organism evidence="3 4">
    <name type="scientific">Citrifermentans bremense</name>
    <dbReference type="NCBI Taxonomy" id="60035"/>
    <lineage>
        <taxon>Bacteria</taxon>
        <taxon>Pseudomonadati</taxon>
        <taxon>Thermodesulfobacteriota</taxon>
        <taxon>Desulfuromonadia</taxon>
        <taxon>Geobacterales</taxon>
        <taxon>Geobacteraceae</taxon>
        <taxon>Citrifermentans</taxon>
    </lineage>
</organism>
<evidence type="ECO:0000259" key="2">
    <source>
        <dbReference type="SMART" id="SM01204"/>
    </source>
</evidence>
<dbReference type="Proteomes" id="UP000515472">
    <property type="component" value="Chromosome"/>
</dbReference>
<gene>
    <name evidence="3" type="ORF">GEOBRER4_n4064</name>
</gene>
<dbReference type="PANTHER" id="PTHR40252:SF2">
    <property type="entry name" value="BLR0328 PROTEIN"/>
    <property type="match status" value="1"/>
</dbReference>
<dbReference type="Pfam" id="PF08495">
    <property type="entry name" value="FIST"/>
    <property type="match status" value="1"/>
</dbReference>
<evidence type="ECO:0008006" key="5">
    <source>
        <dbReference type="Google" id="ProtNLM"/>
    </source>
</evidence>
<dbReference type="PANTHER" id="PTHR40252">
    <property type="entry name" value="BLR0328 PROTEIN"/>
    <property type="match status" value="1"/>
</dbReference>
<feature type="domain" description="FIST C-domain" evidence="2">
    <location>
        <begin position="250"/>
        <end position="397"/>
    </location>
</feature>
<dbReference type="InterPro" id="IPR019494">
    <property type="entry name" value="FIST_C"/>
</dbReference>
<evidence type="ECO:0000259" key="1">
    <source>
        <dbReference type="SMART" id="SM00897"/>
    </source>
</evidence>
<feature type="domain" description="FIST" evidence="1">
    <location>
        <begin position="52"/>
        <end position="249"/>
    </location>
</feature>
<name>A0A7R7FTM4_9BACT</name>
<keyword evidence="4" id="KW-1185">Reference proteome</keyword>
<dbReference type="EMBL" id="AP023213">
    <property type="protein sequence ID" value="BCO11644.1"/>
    <property type="molecule type" value="Genomic_DNA"/>
</dbReference>
<reference evidence="3 4" key="1">
    <citation type="submission" date="2020-06" db="EMBL/GenBank/DDBJ databases">
        <title>Interaction of electrochemicaly active bacteria, Geobacter bremensis R4 on different carbon anode.</title>
        <authorList>
            <person name="Meng L."/>
            <person name="Yoshida N."/>
        </authorList>
    </citation>
    <scope>NUCLEOTIDE SEQUENCE [LARGE SCALE GENOMIC DNA]</scope>
    <source>
        <strain evidence="3 4">R4</strain>
    </source>
</reference>
<dbReference type="Pfam" id="PF10442">
    <property type="entry name" value="FIST_C"/>
    <property type="match status" value="1"/>
</dbReference>
<dbReference type="SMART" id="SM00897">
    <property type="entry name" value="FIST"/>
    <property type="match status" value="1"/>
</dbReference>
<dbReference type="InterPro" id="IPR013702">
    <property type="entry name" value="FIST_domain_N"/>
</dbReference>